<accession>A0A059PAC1</accession>
<reference evidence="1 2" key="1">
    <citation type="journal article" date="2014" name="Int. J. Food Microbiol.">
        <title>Sequence and comparative analysis of Leuconostoc dairy bacteriophages.</title>
        <authorList>
            <person name="Kot W."/>
            <person name="Hansen L.H."/>
            <person name="Neve H."/>
            <person name="Hammer K."/>
            <person name="Jacobsen S."/>
            <person name="Pedersen P.D."/>
            <person name="Sorensen S.J."/>
            <person name="Heller K.J."/>
            <person name="Vogensen F.K."/>
        </authorList>
    </citation>
    <scope>NUCLEOTIDE SEQUENCE [LARGE SCALE GENOMIC DNA]</scope>
</reference>
<dbReference type="GeneID" id="19736083"/>
<proteinExistence type="predicted"/>
<gene>
    <name evidence="1" type="ORF">phiLN03_012</name>
</gene>
<dbReference type="EMBL" id="KC013022">
    <property type="protein sequence ID" value="AFY98223.1"/>
    <property type="molecule type" value="Genomic_DNA"/>
</dbReference>
<dbReference type="Proteomes" id="UP000201275">
    <property type="component" value="Segment"/>
</dbReference>
<dbReference type="RefSeq" id="YP_009044966.1">
    <property type="nucleotide sequence ID" value="NC_024390.1"/>
</dbReference>
<protein>
    <submittedName>
        <fullName evidence="1">Putative major capsid protein</fullName>
    </submittedName>
</protein>
<dbReference type="OrthoDB" id="4376at10239"/>
<evidence type="ECO:0000313" key="1">
    <source>
        <dbReference type="EMBL" id="AFY98223.1"/>
    </source>
</evidence>
<evidence type="ECO:0000313" key="2">
    <source>
        <dbReference type="Proteomes" id="UP000201275"/>
    </source>
</evidence>
<organism evidence="1 2">
    <name type="scientific">Leuconostoc phage LN03</name>
    <dbReference type="NCBI Taxonomy" id="1262515"/>
    <lineage>
        <taxon>Viruses</taxon>
        <taxon>Duplodnaviria</taxon>
        <taxon>Heunggongvirae</taxon>
        <taxon>Uroviricota</taxon>
        <taxon>Caudoviricetes</taxon>
        <taxon>Mccleskeyvirinae</taxon>
        <taxon>Limdunavirus</taxon>
        <taxon>Limdunavirus LN03</taxon>
    </lineage>
</organism>
<sequence>MELQSYLKSNKAVSDYATLAFGAGNNGKDFQKQWLEKLDNAGVITQDVNEADLVPLKIISAIETAVEEDVVFSQFKPVFNIEAGSIVIEPKNTVGALGHKRLADKTVQQTKFEIRNLVPMAIYKLQRLDHMTFLKGGALVDWLMRELPAYVIERLAQAILRGGVVNEDGTPFTAVYPIVGDKLTVTGTKLPKTYTGDDLRQAIISDFAKVKGSQKVIFLSNSANAKLASGDGAVSAAILLGQTTFGAKAMVPTDLLDADGLNVEIPYIIVDINSYLIGFQGSGVETLGSFVIQQNAQYVESRAYVAGSLLAANRALSASVTA</sequence>
<dbReference type="SUPFAM" id="SSF56563">
    <property type="entry name" value="Major capsid protein gp5"/>
    <property type="match status" value="1"/>
</dbReference>
<dbReference type="KEGG" id="vg:19736083"/>
<name>A0A059PAC1_9CAUD</name>
<keyword evidence="2" id="KW-1185">Reference proteome</keyword>